<organism evidence="1 2">
    <name type="scientific">Senna tora</name>
    <dbReference type="NCBI Taxonomy" id="362788"/>
    <lineage>
        <taxon>Eukaryota</taxon>
        <taxon>Viridiplantae</taxon>
        <taxon>Streptophyta</taxon>
        <taxon>Embryophyta</taxon>
        <taxon>Tracheophyta</taxon>
        <taxon>Spermatophyta</taxon>
        <taxon>Magnoliopsida</taxon>
        <taxon>eudicotyledons</taxon>
        <taxon>Gunneridae</taxon>
        <taxon>Pentapetalae</taxon>
        <taxon>rosids</taxon>
        <taxon>fabids</taxon>
        <taxon>Fabales</taxon>
        <taxon>Fabaceae</taxon>
        <taxon>Caesalpinioideae</taxon>
        <taxon>Cassia clade</taxon>
        <taxon>Senna</taxon>
    </lineage>
</organism>
<evidence type="ECO:0000313" key="1">
    <source>
        <dbReference type="EMBL" id="KAF7808289.1"/>
    </source>
</evidence>
<protein>
    <submittedName>
        <fullName evidence="1">Uncharacterized protein</fullName>
    </submittedName>
</protein>
<gene>
    <name evidence="1" type="ORF">G2W53_035032</name>
</gene>
<dbReference type="Proteomes" id="UP000634136">
    <property type="component" value="Unassembled WGS sequence"/>
</dbReference>
<evidence type="ECO:0000313" key="2">
    <source>
        <dbReference type="Proteomes" id="UP000634136"/>
    </source>
</evidence>
<name>A0A834T2X6_9FABA</name>
<proteinExistence type="predicted"/>
<dbReference type="AlphaFoldDB" id="A0A834T2X6"/>
<accession>A0A834T2X6</accession>
<comment type="caution">
    <text evidence="1">The sequence shown here is derived from an EMBL/GenBank/DDBJ whole genome shotgun (WGS) entry which is preliminary data.</text>
</comment>
<dbReference type="EMBL" id="JAAIUW010000011">
    <property type="protein sequence ID" value="KAF7808289.1"/>
    <property type="molecule type" value="Genomic_DNA"/>
</dbReference>
<reference evidence="1" key="1">
    <citation type="submission" date="2020-09" db="EMBL/GenBank/DDBJ databases">
        <title>Genome-Enabled Discovery of Anthraquinone Biosynthesis in Senna tora.</title>
        <authorList>
            <person name="Kang S.-H."/>
            <person name="Pandey R.P."/>
            <person name="Lee C.-M."/>
            <person name="Sim J.-S."/>
            <person name="Jeong J.-T."/>
            <person name="Choi B.-S."/>
            <person name="Jung M."/>
            <person name="Ginzburg D."/>
            <person name="Zhao K."/>
            <person name="Won S.Y."/>
            <person name="Oh T.-J."/>
            <person name="Yu Y."/>
            <person name="Kim N.-H."/>
            <person name="Lee O.R."/>
            <person name="Lee T.-H."/>
            <person name="Bashyal P."/>
            <person name="Kim T.-S."/>
            <person name="Lee W.-H."/>
            <person name="Kawkins C."/>
            <person name="Kim C.-K."/>
            <person name="Kim J.S."/>
            <person name="Ahn B.O."/>
            <person name="Rhee S.Y."/>
            <person name="Sohng J.K."/>
        </authorList>
    </citation>
    <scope>NUCLEOTIDE SEQUENCE</scope>
    <source>
        <tissue evidence="1">Leaf</tissue>
    </source>
</reference>
<keyword evidence="2" id="KW-1185">Reference proteome</keyword>
<sequence>MCPELLADIRYGYIQIFGLWDGEQYKFDF</sequence>